<dbReference type="GO" id="GO:0016491">
    <property type="term" value="F:oxidoreductase activity"/>
    <property type="evidence" value="ECO:0007669"/>
    <property type="project" value="UniProtKB-KW"/>
</dbReference>
<evidence type="ECO:0000256" key="1">
    <source>
        <dbReference type="ARBA" id="ARBA00008056"/>
    </source>
</evidence>
<protein>
    <submittedName>
        <fullName evidence="4">Clavaminate synthase-like protein</fullName>
    </submittedName>
</protein>
<dbReference type="SUPFAM" id="SSF51197">
    <property type="entry name" value="Clavaminate synthase-like"/>
    <property type="match status" value="1"/>
</dbReference>
<dbReference type="PANTHER" id="PTHR47990">
    <property type="entry name" value="2-OXOGLUTARATE (2OG) AND FE(II)-DEPENDENT OXYGENASE SUPERFAMILY PROTEIN-RELATED"/>
    <property type="match status" value="1"/>
</dbReference>
<comment type="similarity">
    <text evidence="1 2">Belongs to the iron/ascorbate-dependent oxidoreductase family.</text>
</comment>
<evidence type="ECO:0000259" key="3">
    <source>
        <dbReference type="PROSITE" id="PS51471"/>
    </source>
</evidence>
<gene>
    <name evidence="4" type="ORF">K491DRAFT_557032</name>
</gene>
<dbReference type="Pfam" id="PF03171">
    <property type="entry name" value="2OG-FeII_Oxy"/>
    <property type="match status" value="1"/>
</dbReference>
<dbReference type="Pfam" id="PF14226">
    <property type="entry name" value="DIOX_N"/>
    <property type="match status" value="1"/>
</dbReference>
<keyword evidence="5" id="KW-1185">Reference proteome</keyword>
<dbReference type="GO" id="GO:0046872">
    <property type="term" value="F:metal ion binding"/>
    <property type="evidence" value="ECO:0007669"/>
    <property type="project" value="UniProtKB-KW"/>
</dbReference>
<dbReference type="InterPro" id="IPR050231">
    <property type="entry name" value="Iron_ascorbate_oxido_reductase"/>
</dbReference>
<feature type="non-terminal residue" evidence="4">
    <location>
        <position position="1"/>
    </location>
</feature>
<organism evidence="4 5">
    <name type="scientific">Lophiostoma macrostomum CBS 122681</name>
    <dbReference type="NCBI Taxonomy" id="1314788"/>
    <lineage>
        <taxon>Eukaryota</taxon>
        <taxon>Fungi</taxon>
        <taxon>Dikarya</taxon>
        <taxon>Ascomycota</taxon>
        <taxon>Pezizomycotina</taxon>
        <taxon>Dothideomycetes</taxon>
        <taxon>Pleosporomycetidae</taxon>
        <taxon>Pleosporales</taxon>
        <taxon>Lophiostomataceae</taxon>
        <taxon>Lophiostoma</taxon>
    </lineage>
</organism>
<dbReference type="InterPro" id="IPR027443">
    <property type="entry name" value="IPNS-like_sf"/>
</dbReference>
<dbReference type="Proteomes" id="UP000799324">
    <property type="component" value="Unassembled WGS sequence"/>
</dbReference>
<dbReference type="GO" id="GO:0044283">
    <property type="term" value="P:small molecule biosynthetic process"/>
    <property type="evidence" value="ECO:0007669"/>
    <property type="project" value="UniProtKB-ARBA"/>
</dbReference>
<sequence length="317" mass="35437">KISRISLSSSTPRDVLQALSTVGFIHLELDGTNISQADVDRAFELSRLVYSVPHEQRQRFWKDKAGNGYFRLQNSLDERTTKPDLKETFTWGRYQACQGQSATSQQLPSSIEHCRTEMIDFDEKCFEASLRVLDILSEAFEASQLPYFRSTHKDSGSSALSFLNYPPPHEPPADDDVRAGSHKDWGDITLLFQEQHGQAGLQVYLPSPTVNKQTGIQLVQGDLDLESGSWISAPNIPGTVLVNVGLTLEGMTDGLCKATVHRVIFPPTECPRTRRSIAYFSTPSHDIIMNPVKPGGITVNTPRAPSVENFFRERMRL</sequence>
<dbReference type="EMBL" id="MU004318">
    <property type="protein sequence ID" value="KAF2658051.1"/>
    <property type="molecule type" value="Genomic_DNA"/>
</dbReference>
<evidence type="ECO:0000313" key="4">
    <source>
        <dbReference type="EMBL" id="KAF2658051.1"/>
    </source>
</evidence>
<keyword evidence="2" id="KW-0408">Iron</keyword>
<dbReference type="InterPro" id="IPR044861">
    <property type="entry name" value="IPNS-like_FE2OG_OXY"/>
</dbReference>
<name>A0A6A6TFD6_9PLEO</name>
<dbReference type="AlphaFoldDB" id="A0A6A6TFD6"/>
<feature type="non-terminal residue" evidence="4">
    <location>
        <position position="317"/>
    </location>
</feature>
<accession>A0A6A6TFD6</accession>
<dbReference type="InterPro" id="IPR005123">
    <property type="entry name" value="Oxoglu/Fe-dep_dioxygenase_dom"/>
</dbReference>
<dbReference type="InterPro" id="IPR026992">
    <property type="entry name" value="DIOX_N"/>
</dbReference>
<feature type="domain" description="Fe2OG dioxygenase" evidence="3">
    <location>
        <begin position="155"/>
        <end position="283"/>
    </location>
</feature>
<keyword evidence="2" id="KW-0560">Oxidoreductase</keyword>
<dbReference type="Gene3D" id="2.60.120.330">
    <property type="entry name" value="B-lactam Antibiotic, Isopenicillin N Synthase, Chain"/>
    <property type="match status" value="1"/>
</dbReference>
<dbReference type="OrthoDB" id="627829at2759"/>
<reference evidence="4" key="1">
    <citation type="journal article" date="2020" name="Stud. Mycol.">
        <title>101 Dothideomycetes genomes: a test case for predicting lifestyles and emergence of pathogens.</title>
        <authorList>
            <person name="Haridas S."/>
            <person name="Albert R."/>
            <person name="Binder M."/>
            <person name="Bloem J."/>
            <person name="Labutti K."/>
            <person name="Salamov A."/>
            <person name="Andreopoulos B."/>
            <person name="Baker S."/>
            <person name="Barry K."/>
            <person name="Bills G."/>
            <person name="Bluhm B."/>
            <person name="Cannon C."/>
            <person name="Castanera R."/>
            <person name="Culley D."/>
            <person name="Daum C."/>
            <person name="Ezra D."/>
            <person name="Gonzalez J."/>
            <person name="Henrissat B."/>
            <person name="Kuo A."/>
            <person name="Liang C."/>
            <person name="Lipzen A."/>
            <person name="Lutzoni F."/>
            <person name="Magnuson J."/>
            <person name="Mondo S."/>
            <person name="Nolan M."/>
            <person name="Ohm R."/>
            <person name="Pangilinan J."/>
            <person name="Park H.-J."/>
            <person name="Ramirez L."/>
            <person name="Alfaro M."/>
            <person name="Sun H."/>
            <person name="Tritt A."/>
            <person name="Yoshinaga Y."/>
            <person name="Zwiers L.-H."/>
            <person name="Turgeon B."/>
            <person name="Goodwin S."/>
            <person name="Spatafora J."/>
            <person name="Crous P."/>
            <person name="Grigoriev I."/>
        </authorList>
    </citation>
    <scope>NUCLEOTIDE SEQUENCE</scope>
    <source>
        <strain evidence="4">CBS 122681</strain>
    </source>
</reference>
<proteinExistence type="inferred from homology"/>
<evidence type="ECO:0000256" key="2">
    <source>
        <dbReference type="RuleBase" id="RU003682"/>
    </source>
</evidence>
<dbReference type="PROSITE" id="PS51471">
    <property type="entry name" value="FE2OG_OXY"/>
    <property type="match status" value="1"/>
</dbReference>
<keyword evidence="2" id="KW-0479">Metal-binding</keyword>
<evidence type="ECO:0000313" key="5">
    <source>
        <dbReference type="Proteomes" id="UP000799324"/>
    </source>
</evidence>